<dbReference type="KEGG" id="drc:G0Q07_15760"/>
<gene>
    <name evidence="1" type="ORF">G0Q07_15760</name>
</gene>
<dbReference type="AlphaFoldDB" id="A0A6C0RG15"/>
<dbReference type="EMBL" id="CP048409">
    <property type="protein sequence ID" value="QIA09079.1"/>
    <property type="molecule type" value="Genomic_DNA"/>
</dbReference>
<proteinExistence type="predicted"/>
<organism evidence="1 2">
    <name type="scientific">Draconibacterium halophilum</name>
    <dbReference type="NCBI Taxonomy" id="2706887"/>
    <lineage>
        <taxon>Bacteria</taxon>
        <taxon>Pseudomonadati</taxon>
        <taxon>Bacteroidota</taxon>
        <taxon>Bacteroidia</taxon>
        <taxon>Marinilabiliales</taxon>
        <taxon>Prolixibacteraceae</taxon>
        <taxon>Draconibacterium</taxon>
    </lineage>
</organism>
<sequence>MPYSKQDYPASMKNLLPDIREKAIEILNALIDEKEMNLEIAIPTAISRAKDWLANRNRTVPDTPTDSKKHGQDIYVTPHAEGWAIKKEKNKRVSFIFKKKIEAVSKARSLARRNHGSLIIQRKNGTIRSKLSYNQS</sequence>
<dbReference type="Proteomes" id="UP000474630">
    <property type="component" value="Chromosome"/>
</dbReference>
<reference evidence="1 2" key="1">
    <citation type="submission" date="2020-02" db="EMBL/GenBank/DDBJ databases">
        <title>Genome sequencing for Draconibacterium sp. strain M1.</title>
        <authorList>
            <person name="Park S.-J."/>
        </authorList>
    </citation>
    <scope>NUCLEOTIDE SEQUENCE [LARGE SCALE GENOMIC DNA]</scope>
    <source>
        <strain evidence="1 2">M1</strain>
    </source>
</reference>
<dbReference type="Pfam" id="PF09954">
    <property type="entry name" value="DUF2188"/>
    <property type="match status" value="1"/>
</dbReference>
<name>A0A6C0RG15_9BACT</name>
<dbReference type="RefSeq" id="WP_163347945.1">
    <property type="nucleotide sequence ID" value="NZ_CP048409.1"/>
</dbReference>
<keyword evidence="2" id="KW-1185">Reference proteome</keyword>
<evidence type="ECO:0000313" key="2">
    <source>
        <dbReference type="Proteomes" id="UP000474630"/>
    </source>
</evidence>
<accession>A0A6C0RG15</accession>
<dbReference type="InterPro" id="IPR018691">
    <property type="entry name" value="DUF2188"/>
</dbReference>
<evidence type="ECO:0000313" key="1">
    <source>
        <dbReference type="EMBL" id="QIA09079.1"/>
    </source>
</evidence>
<protein>
    <submittedName>
        <fullName evidence="1">DUF2188 domain-containing protein</fullName>
    </submittedName>
</protein>